<proteinExistence type="predicted"/>
<gene>
    <name evidence="1" type="ORF">L195_g027473</name>
</gene>
<protein>
    <submittedName>
        <fullName evidence="1">Uncharacterized protein</fullName>
    </submittedName>
</protein>
<sequence>MTRKTAWQNGAVAGKMEMERRRELATKRRRKVVVFQFFQQGTAFGPFD</sequence>
<reference evidence="1 2" key="1">
    <citation type="journal article" date="2014" name="Am. J. Bot.">
        <title>Genome assembly and annotation for red clover (Trifolium pratense; Fabaceae).</title>
        <authorList>
            <person name="Istvanek J."/>
            <person name="Jaros M."/>
            <person name="Krenek A."/>
            <person name="Repkova J."/>
        </authorList>
    </citation>
    <scope>NUCLEOTIDE SEQUENCE [LARGE SCALE GENOMIC DNA]</scope>
    <source>
        <strain evidence="2">cv. Tatra</strain>
        <tissue evidence="1">Young leaves</tissue>
    </source>
</reference>
<organism evidence="1 2">
    <name type="scientific">Trifolium pratense</name>
    <name type="common">Red clover</name>
    <dbReference type="NCBI Taxonomy" id="57577"/>
    <lineage>
        <taxon>Eukaryota</taxon>
        <taxon>Viridiplantae</taxon>
        <taxon>Streptophyta</taxon>
        <taxon>Embryophyta</taxon>
        <taxon>Tracheophyta</taxon>
        <taxon>Spermatophyta</taxon>
        <taxon>Magnoliopsida</taxon>
        <taxon>eudicotyledons</taxon>
        <taxon>Gunneridae</taxon>
        <taxon>Pentapetalae</taxon>
        <taxon>rosids</taxon>
        <taxon>fabids</taxon>
        <taxon>Fabales</taxon>
        <taxon>Fabaceae</taxon>
        <taxon>Papilionoideae</taxon>
        <taxon>50 kb inversion clade</taxon>
        <taxon>NPAAA clade</taxon>
        <taxon>Hologalegina</taxon>
        <taxon>IRL clade</taxon>
        <taxon>Trifolieae</taxon>
        <taxon>Trifolium</taxon>
    </lineage>
</organism>
<accession>A0A2K3KZ83</accession>
<name>A0A2K3KZ83_TRIPR</name>
<comment type="caution">
    <text evidence="1">The sequence shown here is derived from an EMBL/GenBank/DDBJ whole genome shotgun (WGS) entry which is preliminary data.</text>
</comment>
<evidence type="ECO:0000313" key="1">
    <source>
        <dbReference type="EMBL" id="PNX71593.1"/>
    </source>
</evidence>
<reference evidence="1 2" key="2">
    <citation type="journal article" date="2017" name="Front. Plant Sci.">
        <title>Gene Classification and Mining of Molecular Markers Useful in Red Clover (Trifolium pratense) Breeding.</title>
        <authorList>
            <person name="Istvanek J."/>
            <person name="Dluhosova J."/>
            <person name="Dluhos P."/>
            <person name="Patkova L."/>
            <person name="Nedelnik J."/>
            <person name="Repkova J."/>
        </authorList>
    </citation>
    <scope>NUCLEOTIDE SEQUENCE [LARGE SCALE GENOMIC DNA]</scope>
    <source>
        <strain evidence="2">cv. Tatra</strain>
        <tissue evidence="1">Young leaves</tissue>
    </source>
</reference>
<evidence type="ECO:0000313" key="2">
    <source>
        <dbReference type="Proteomes" id="UP000236291"/>
    </source>
</evidence>
<dbReference type="Proteomes" id="UP000236291">
    <property type="component" value="Unassembled WGS sequence"/>
</dbReference>
<dbReference type="AlphaFoldDB" id="A0A2K3KZ83"/>
<dbReference type="EMBL" id="ASHM01023524">
    <property type="protein sequence ID" value="PNX71593.1"/>
    <property type="molecule type" value="Genomic_DNA"/>
</dbReference>